<dbReference type="Pfam" id="PF20008">
    <property type="entry name" value="DUF6429"/>
    <property type="match status" value="1"/>
</dbReference>
<sequence length="81" mass="9092">MSIPEHIDQDKLAEVALAILALSARDDKFGTRAWKGMDWALTDLLYEKGWIGDPKGKQKSVVFTEEGAALAELYLQKHFSK</sequence>
<gene>
    <name evidence="2" type="ORF">GCM10023333_06960</name>
</gene>
<evidence type="ECO:0000259" key="1">
    <source>
        <dbReference type="Pfam" id="PF20008"/>
    </source>
</evidence>
<comment type="caution">
    <text evidence="2">The sequence shown here is derived from an EMBL/GenBank/DDBJ whole genome shotgun (WGS) entry which is preliminary data.</text>
</comment>
<name>A0ABP9EH56_9GAMM</name>
<reference evidence="3" key="1">
    <citation type="journal article" date="2019" name="Int. J. Syst. Evol. Microbiol.">
        <title>The Global Catalogue of Microorganisms (GCM) 10K type strain sequencing project: providing services to taxonomists for standard genome sequencing and annotation.</title>
        <authorList>
            <consortium name="The Broad Institute Genomics Platform"/>
            <consortium name="The Broad Institute Genome Sequencing Center for Infectious Disease"/>
            <person name="Wu L."/>
            <person name="Ma J."/>
        </authorList>
    </citation>
    <scope>NUCLEOTIDE SEQUENCE [LARGE SCALE GENOMIC DNA]</scope>
    <source>
        <strain evidence="3">JCM 18401</strain>
    </source>
</reference>
<accession>A0ABP9EH56</accession>
<protein>
    <recommendedName>
        <fullName evidence="1">DUF6429 domain-containing protein</fullName>
    </recommendedName>
</protein>
<evidence type="ECO:0000313" key="3">
    <source>
        <dbReference type="Proteomes" id="UP001499988"/>
    </source>
</evidence>
<dbReference type="InterPro" id="IPR045489">
    <property type="entry name" value="DUF6429"/>
</dbReference>
<dbReference type="RefSeq" id="WP_345333458.1">
    <property type="nucleotide sequence ID" value="NZ_BAABJZ010000008.1"/>
</dbReference>
<feature type="domain" description="DUF6429" evidence="1">
    <location>
        <begin position="8"/>
        <end position="81"/>
    </location>
</feature>
<dbReference type="Proteomes" id="UP001499988">
    <property type="component" value="Unassembled WGS sequence"/>
</dbReference>
<proteinExistence type="predicted"/>
<keyword evidence="3" id="KW-1185">Reference proteome</keyword>
<organism evidence="2 3">
    <name type="scientific">Ferrimonas pelagia</name>
    <dbReference type="NCBI Taxonomy" id="1177826"/>
    <lineage>
        <taxon>Bacteria</taxon>
        <taxon>Pseudomonadati</taxon>
        <taxon>Pseudomonadota</taxon>
        <taxon>Gammaproteobacteria</taxon>
        <taxon>Alteromonadales</taxon>
        <taxon>Ferrimonadaceae</taxon>
        <taxon>Ferrimonas</taxon>
    </lineage>
</organism>
<evidence type="ECO:0000313" key="2">
    <source>
        <dbReference type="EMBL" id="GAA4876316.1"/>
    </source>
</evidence>
<dbReference type="EMBL" id="BAABJZ010000008">
    <property type="protein sequence ID" value="GAA4876316.1"/>
    <property type="molecule type" value="Genomic_DNA"/>
</dbReference>